<sequence>MGGEREESEKIGRVRRRSERAGKVPRKVSPPQAKHHHAGSRSTAWRWPRREVDERLPDARSWDWTGLDWTGLDWTGLDWIGSAAGSVGLVGCCCSFGYGILGEYFSRWRMQSTGGGNATVKVHSAKFKVQTHRRNRQEEELQHVPGETIPRRGPQVAQVCCVGTDDAAAGSKASRRVGKATKQRSPSARGRDEDSGWRGLAGKGGGARWRRRPGRRVTGWMGQDGSPAREEGEISISNSKTRFTDSRLMPAGLVQYGPRKANPPPSSLLAARASSGATHLELQLPVLCSSLSGSDDSSCGS</sequence>
<keyword evidence="3" id="KW-1185">Reference proteome</keyword>
<evidence type="ECO:0000313" key="2">
    <source>
        <dbReference type="EMBL" id="PMD30605.1"/>
    </source>
</evidence>
<gene>
    <name evidence="2" type="ORF">L207DRAFT_537822</name>
</gene>
<dbReference type="Proteomes" id="UP000235786">
    <property type="component" value="Unassembled WGS sequence"/>
</dbReference>
<accession>A0A2J6QWG9</accession>
<evidence type="ECO:0000256" key="1">
    <source>
        <dbReference type="SAM" id="MobiDB-lite"/>
    </source>
</evidence>
<feature type="region of interest" description="Disordered" evidence="1">
    <location>
        <begin position="1"/>
        <end position="44"/>
    </location>
</feature>
<name>A0A2J6QWG9_HYAVF</name>
<reference evidence="2 3" key="1">
    <citation type="submission" date="2016-04" db="EMBL/GenBank/DDBJ databases">
        <title>A degradative enzymes factory behind the ericoid mycorrhizal symbiosis.</title>
        <authorList>
            <consortium name="DOE Joint Genome Institute"/>
            <person name="Martino E."/>
            <person name="Morin E."/>
            <person name="Grelet G."/>
            <person name="Kuo A."/>
            <person name="Kohler A."/>
            <person name="Daghino S."/>
            <person name="Barry K."/>
            <person name="Choi C."/>
            <person name="Cichocki N."/>
            <person name="Clum A."/>
            <person name="Copeland A."/>
            <person name="Hainaut M."/>
            <person name="Haridas S."/>
            <person name="Labutti K."/>
            <person name="Lindquist E."/>
            <person name="Lipzen A."/>
            <person name="Khouja H.-R."/>
            <person name="Murat C."/>
            <person name="Ohm R."/>
            <person name="Olson A."/>
            <person name="Spatafora J."/>
            <person name="Veneault-Fourrey C."/>
            <person name="Henrissat B."/>
            <person name="Grigoriev I."/>
            <person name="Martin F."/>
            <person name="Perotto S."/>
        </authorList>
    </citation>
    <scope>NUCLEOTIDE SEQUENCE [LARGE SCALE GENOMIC DNA]</scope>
    <source>
        <strain evidence="2 3">F</strain>
    </source>
</reference>
<feature type="region of interest" description="Disordered" evidence="1">
    <location>
        <begin position="171"/>
        <end position="233"/>
    </location>
</feature>
<protein>
    <submittedName>
        <fullName evidence="2">Uncharacterized protein</fullName>
    </submittedName>
</protein>
<dbReference type="OrthoDB" id="5386422at2759"/>
<dbReference type="AlphaFoldDB" id="A0A2J6QWG9"/>
<evidence type="ECO:0000313" key="3">
    <source>
        <dbReference type="Proteomes" id="UP000235786"/>
    </source>
</evidence>
<feature type="compositionally biased region" description="Basic residues" evidence="1">
    <location>
        <begin position="13"/>
        <end position="26"/>
    </location>
</feature>
<proteinExistence type="predicted"/>
<feature type="compositionally biased region" description="Basic and acidic residues" evidence="1">
    <location>
        <begin position="1"/>
        <end position="12"/>
    </location>
</feature>
<dbReference type="EMBL" id="KZ613966">
    <property type="protein sequence ID" value="PMD30605.1"/>
    <property type="molecule type" value="Genomic_DNA"/>
</dbReference>
<organism evidence="2 3">
    <name type="scientific">Hyaloscypha variabilis (strain UAMH 11265 / GT02V1 / F)</name>
    <name type="common">Meliniomyces variabilis</name>
    <dbReference type="NCBI Taxonomy" id="1149755"/>
    <lineage>
        <taxon>Eukaryota</taxon>
        <taxon>Fungi</taxon>
        <taxon>Dikarya</taxon>
        <taxon>Ascomycota</taxon>
        <taxon>Pezizomycotina</taxon>
        <taxon>Leotiomycetes</taxon>
        <taxon>Helotiales</taxon>
        <taxon>Hyaloscyphaceae</taxon>
        <taxon>Hyaloscypha</taxon>
        <taxon>Hyaloscypha variabilis</taxon>
    </lineage>
</organism>
<feature type="compositionally biased region" description="Basic residues" evidence="1">
    <location>
        <begin position="173"/>
        <end position="182"/>
    </location>
</feature>